<sequence>MTNLVRRDVLKTGGVTALAAIVPAVPIGAAAAGPISPREVVSLGTGWRFHLGHASDPAKDFGFGRSHDTYAKSGDVGTPVAEPKFDDATWDAVSLPHDWAVDLPFERFGPAGSEADRTGAFQGFKPVGRMWPATSVGWYRRVVPLAKTDARRRLLLQFDGVARDCIVILNGFVVGANESGYAPFEIDVTDFAKPGEDNILVIRCDVSLGEAWSYEGAGLYRDVRLVKTAPVHVPRWGATVRCVVDAGGASVRIATEIANDGAACDARVRSTVVAPDGKSVELFADPLALPAWRTTTATQETRLAAPGLWSLETPHLYTLVSEILVDGVVVDRDTCRFGIRTIRFDATYGFFLNGKPVKIKGTCNHQDHAGVGFAVPDSLHVWRLEQLRAMGSNAYRSTHHSPSPAILDACDRMGILMIDETRQMSSNAEGLGQLERMVRQGRNHPCIILWSIGNEEIHRGTETGARIAETMKRKVYELDGTRPVTEAFNGKFGEGASRVLDVMGCNYYLDAIDPYHAAHPDMPMIGTETGSTVMTRGEYTRDDKQGFVPAYDRDFPKWATTAETWWRFYDSRPFLSGGFVWTGFDYRGEPTPFERWPENVSNFGQMDLCGFPKDNYHYYRAWWSGEPVLHLFPHWNWAGREGQPVSVWVHSNCDAVELVLNGRSLGRQTVVKNTHLEWQVAYAPGRIEAHGYRDGKRVMHAVRDTTGAPARIGLTSDRRHLAPGDVAVVRVAILDAKRREVPTAANRVTFALSGDAKLLGVGNGDPRSLEPDHATSRSAFNGLCMALVQAGEQGGPIRLEAHGEGLAPAMLALIGRGGD</sequence>
<dbReference type="InterPro" id="IPR036156">
    <property type="entry name" value="Beta-gal/glucu_dom_sf"/>
</dbReference>
<dbReference type="InterPro" id="IPR008979">
    <property type="entry name" value="Galactose-bd-like_sf"/>
</dbReference>
<dbReference type="Proteomes" id="UP000244189">
    <property type="component" value="Unassembled WGS sequence"/>
</dbReference>
<evidence type="ECO:0000256" key="2">
    <source>
        <dbReference type="ARBA" id="ARBA00022801"/>
    </source>
</evidence>
<evidence type="ECO:0000259" key="4">
    <source>
        <dbReference type="Pfam" id="PF00703"/>
    </source>
</evidence>
<proteinExistence type="inferred from homology"/>
<dbReference type="Pfam" id="PF02837">
    <property type="entry name" value="Glyco_hydro_2_N"/>
    <property type="match status" value="1"/>
</dbReference>
<dbReference type="Gene3D" id="2.60.120.260">
    <property type="entry name" value="Galactose-binding domain-like"/>
    <property type="match status" value="1"/>
</dbReference>
<evidence type="ECO:0000313" key="9">
    <source>
        <dbReference type="EMBL" id="PTQ60881.1"/>
    </source>
</evidence>
<dbReference type="PROSITE" id="PS51318">
    <property type="entry name" value="TAT"/>
    <property type="match status" value="1"/>
</dbReference>
<keyword evidence="2" id="KW-0378">Hydrolase</keyword>
<feature type="domain" description="Glycoside hydrolase family 2" evidence="8">
    <location>
        <begin position="714"/>
        <end position="810"/>
    </location>
</feature>
<dbReference type="InterPro" id="IPR040605">
    <property type="entry name" value="Glyco_hydro2_dom5"/>
</dbReference>
<dbReference type="Pfam" id="PF18565">
    <property type="entry name" value="Glyco_hydro2_C5"/>
    <property type="match status" value="1"/>
</dbReference>
<dbReference type="GO" id="GO:0005975">
    <property type="term" value="P:carbohydrate metabolic process"/>
    <property type="evidence" value="ECO:0007669"/>
    <property type="project" value="InterPro"/>
</dbReference>
<feature type="domain" description="DUF4982" evidence="7">
    <location>
        <begin position="642"/>
        <end position="698"/>
    </location>
</feature>
<feature type="domain" description="Glycosyl hydrolases family 2 sugar binding" evidence="6">
    <location>
        <begin position="135"/>
        <end position="228"/>
    </location>
</feature>
<accession>A0A2T5GNJ2</accession>
<dbReference type="InterPro" id="IPR006102">
    <property type="entry name" value="Ig-like_GH2"/>
</dbReference>
<feature type="domain" description="Glycoside hydrolase family 2 catalytic" evidence="5">
    <location>
        <begin position="432"/>
        <end position="510"/>
    </location>
</feature>
<evidence type="ECO:0000259" key="7">
    <source>
        <dbReference type="Pfam" id="PF16355"/>
    </source>
</evidence>
<dbReference type="InterPro" id="IPR013783">
    <property type="entry name" value="Ig-like_fold"/>
</dbReference>
<dbReference type="InterPro" id="IPR006101">
    <property type="entry name" value="Glyco_hydro_2"/>
</dbReference>
<dbReference type="PANTHER" id="PTHR42732:SF1">
    <property type="entry name" value="BETA-MANNOSIDASE"/>
    <property type="match status" value="1"/>
</dbReference>
<dbReference type="EMBL" id="QAOG01000002">
    <property type="protein sequence ID" value="PTQ60881.1"/>
    <property type="molecule type" value="Genomic_DNA"/>
</dbReference>
<dbReference type="InterPro" id="IPR048230">
    <property type="entry name" value="GalA-like"/>
</dbReference>
<dbReference type="PANTHER" id="PTHR42732">
    <property type="entry name" value="BETA-GALACTOSIDASE"/>
    <property type="match status" value="1"/>
</dbReference>
<dbReference type="GO" id="GO:0004553">
    <property type="term" value="F:hydrolase activity, hydrolyzing O-glycosyl compounds"/>
    <property type="evidence" value="ECO:0007669"/>
    <property type="project" value="InterPro"/>
</dbReference>
<dbReference type="InterPro" id="IPR017853">
    <property type="entry name" value="GH"/>
</dbReference>
<feature type="domain" description="Glycoside hydrolase family 2 catalytic" evidence="5">
    <location>
        <begin position="350"/>
        <end position="426"/>
    </location>
</feature>
<gene>
    <name evidence="9" type="ORF">C8J26_1196</name>
</gene>
<keyword evidence="10" id="KW-1185">Reference proteome</keyword>
<dbReference type="Pfam" id="PF02836">
    <property type="entry name" value="Glyco_hydro_2_C"/>
    <property type="match status" value="2"/>
</dbReference>
<dbReference type="SUPFAM" id="SSF49785">
    <property type="entry name" value="Galactose-binding domain-like"/>
    <property type="match status" value="1"/>
</dbReference>
<dbReference type="Pfam" id="PF16355">
    <property type="entry name" value="DUF4982"/>
    <property type="match status" value="1"/>
</dbReference>
<dbReference type="InterPro" id="IPR006103">
    <property type="entry name" value="Glyco_hydro_2_cat"/>
</dbReference>
<dbReference type="SUPFAM" id="SSF49303">
    <property type="entry name" value="beta-Galactosidase/glucuronidase domain"/>
    <property type="match status" value="1"/>
</dbReference>
<dbReference type="SUPFAM" id="SSF51445">
    <property type="entry name" value="(Trans)glycosidases"/>
    <property type="match status" value="1"/>
</dbReference>
<dbReference type="InterPro" id="IPR051913">
    <property type="entry name" value="GH2_Domain-Containing"/>
</dbReference>
<organism evidence="9 10">
    <name type="scientific">Sphingomonas aurantiaca</name>
    <dbReference type="NCBI Taxonomy" id="185949"/>
    <lineage>
        <taxon>Bacteria</taxon>
        <taxon>Pseudomonadati</taxon>
        <taxon>Pseudomonadota</taxon>
        <taxon>Alphaproteobacteria</taxon>
        <taxon>Sphingomonadales</taxon>
        <taxon>Sphingomonadaceae</taxon>
        <taxon>Sphingomonas</taxon>
    </lineage>
</organism>
<dbReference type="AlphaFoldDB" id="A0A2T5GNJ2"/>
<evidence type="ECO:0000313" key="10">
    <source>
        <dbReference type="Proteomes" id="UP000244189"/>
    </source>
</evidence>
<evidence type="ECO:0000259" key="5">
    <source>
        <dbReference type="Pfam" id="PF02836"/>
    </source>
</evidence>
<dbReference type="RefSeq" id="WP_107957157.1">
    <property type="nucleotide sequence ID" value="NZ_QAOG01000002.1"/>
</dbReference>
<dbReference type="InterPro" id="IPR032311">
    <property type="entry name" value="DUF4982"/>
</dbReference>
<dbReference type="Gene3D" id="3.20.20.80">
    <property type="entry name" value="Glycosidases"/>
    <property type="match status" value="1"/>
</dbReference>
<reference evidence="9 10" key="1">
    <citation type="submission" date="2018-04" db="EMBL/GenBank/DDBJ databases">
        <title>Genomic Encyclopedia of Type Strains, Phase III (KMG-III): the genomes of soil and plant-associated and newly described type strains.</title>
        <authorList>
            <person name="Whitman W."/>
        </authorList>
    </citation>
    <scope>NUCLEOTIDE SEQUENCE [LARGE SCALE GENOMIC DNA]</scope>
    <source>
        <strain evidence="9 10">MA101b</strain>
    </source>
</reference>
<comment type="caution">
    <text evidence="9">The sequence shown here is derived from an EMBL/GenBank/DDBJ whole genome shotgun (WGS) entry which is preliminary data.</text>
</comment>
<dbReference type="Pfam" id="PF00703">
    <property type="entry name" value="Glyco_hydro_2"/>
    <property type="match status" value="1"/>
</dbReference>
<comment type="similarity">
    <text evidence="1">Belongs to the glycosyl hydrolase 2 family.</text>
</comment>
<name>A0A2T5GNJ2_9SPHN</name>
<feature type="domain" description="Glycoside hydrolase family 2 immunoglobulin-like beta-sandwich" evidence="4">
    <location>
        <begin position="240"/>
        <end position="340"/>
    </location>
</feature>
<dbReference type="InterPro" id="IPR006104">
    <property type="entry name" value="Glyco_hydro_2_N"/>
</dbReference>
<dbReference type="Gene3D" id="2.60.40.10">
    <property type="entry name" value="Immunoglobulins"/>
    <property type="match status" value="3"/>
</dbReference>
<evidence type="ECO:0000256" key="3">
    <source>
        <dbReference type="ARBA" id="ARBA00023295"/>
    </source>
</evidence>
<dbReference type="InterPro" id="IPR006311">
    <property type="entry name" value="TAT_signal"/>
</dbReference>
<dbReference type="PRINTS" id="PR00132">
    <property type="entry name" value="GLHYDRLASE2"/>
</dbReference>
<keyword evidence="3" id="KW-0326">Glycosidase</keyword>
<evidence type="ECO:0000259" key="6">
    <source>
        <dbReference type="Pfam" id="PF02837"/>
    </source>
</evidence>
<dbReference type="NCBIfam" id="NF041462">
    <property type="entry name" value="GalA"/>
    <property type="match status" value="1"/>
</dbReference>
<protein>
    <submittedName>
        <fullName evidence="9">Beta-galactosidase</fullName>
    </submittedName>
</protein>
<evidence type="ECO:0000259" key="8">
    <source>
        <dbReference type="Pfam" id="PF18565"/>
    </source>
</evidence>
<evidence type="ECO:0000256" key="1">
    <source>
        <dbReference type="ARBA" id="ARBA00007401"/>
    </source>
</evidence>